<organism evidence="7 8">
    <name type="scientific">Somion occarium</name>
    <dbReference type="NCBI Taxonomy" id="3059160"/>
    <lineage>
        <taxon>Eukaryota</taxon>
        <taxon>Fungi</taxon>
        <taxon>Dikarya</taxon>
        <taxon>Basidiomycota</taxon>
        <taxon>Agaricomycotina</taxon>
        <taxon>Agaricomycetes</taxon>
        <taxon>Polyporales</taxon>
        <taxon>Cerrenaceae</taxon>
        <taxon>Somion</taxon>
    </lineage>
</organism>
<feature type="transmembrane region" description="Helical" evidence="5">
    <location>
        <begin position="135"/>
        <end position="156"/>
    </location>
</feature>
<evidence type="ECO:0000313" key="8">
    <source>
        <dbReference type="Proteomes" id="UP001497453"/>
    </source>
</evidence>
<comment type="subcellular location">
    <subcellularLocation>
        <location evidence="1">Membrane</location>
        <topology evidence="1">Multi-pass membrane protein</topology>
    </subcellularLocation>
</comment>
<feature type="domain" description="MARVEL" evidence="6">
    <location>
        <begin position="9"/>
        <end position="149"/>
    </location>
</feature>
<evidence type="ECO:0000256" key="4">
    <source>
        <dbReference type="ARBA" id="ARBA00023136"/>
    </source>
</evidence>
<feature type="transmembrane region" description="Helical" evidence="5">
    <location>
        <begin position="93"/>
        <end position="115"/>
    </location>
</feature>
<evidence type="ECO:0000256" key="1">
    <source>
        <dbReference type="ARBA" id="ARBA00004141"/>
    </source>
</evidence>
<dbReference type="Pfam" id="PF01284">
    <property type="entry name" value="MARVEL"/>
    <property type="match status" value="1"/>
</dbReference>
<keyword evidence="8" id="KW-1185">Reference proteome</keyword>
<feature type="transmembrane region" description="Helical" evidence="5">
    <location>
        <begin position="54"/>
        <end position="73"/>
    </location>
</feature>
<keyword evidence="2 5" id="KW-0812">Transmembrane</keyword>
<dbReference type="InterPro" id="IPR008253">
    <property type="entry name" value="Marvel"/>
</dbReference>
<keyword evidence="3 5" id="KW-1133">Transmembrane helix</keyword>
<proteinExistence type="predicted"/>
<evidence type="ECO:0000256" key="5">
    <source>
        <dbReference type="SAM" id="Phobius"/>
    </source>
</evidence>
<gene>
    <name evidence="7" type="ORF">GFSPODELE1_LOCUS509</name>
</gene>
<evidence type="ECO:0000313" key="7">
    <source>
        <dbReference type="EMBL" id="CAL1694894.1"/>
    </source>
</evidence>
<accession>A0ABP1CJK9</accession>
<reference evidence="8" key="1">
    <citation type="submission" date="2024-04" db="EMBL/GenBank/DDBJ databases">
        <authorList>
            <person name="Shaw F."/>
            <person name="Minotto A."/>
        </authorList>
    </citation>
    <scope>NUCLEOTIDE SEQUENCE [LARGE SCALE GENOMIC DNA]</scope>
</reference>
<name>A0ABP1CJK9_9APHY</name>
<protein>
    <recommendedName>
        <fullName evidence="6">MARVEL domain-containing protein</fullName>
    </recommendedName>
</protein>
<evidence type="ECO:0000256" key="3">
    <source>
        <dbReference type="ARBA" id="ARBA00022989"/>
    </source>
</evidence>
<evidence type="ECO:0000259" key="6">
    <source>
        <dbReference type="Pfam" id="PF01284"/>
    </source>
</evidence>
<feature type="transmembrane region" description="Helical" evidence="5">
    <location>
        <begin position="12"/>
        <end position="34"/>
    </location>
</feature>
<dbReference type="Proteomes" id="UP001497453">
    <property type="component" value="Chromosome 1"/>
</dbReference>
<keyword evidence="4 5" id="KW-0472">Membrane</keyword>
<dbReference type="EMBL" id="OZ037944">
    <property type="protein sequence ID" value="CAL1694894.1"/>
    <property type="molecule type" value="Genomic_DNA"/>
</dbReference>
<sequence>MSRFERHIRRGHPIVFGLIILFSIIELSISAWLVSRFNAHHNYPSTGVRDRTRFLLFTSIWTIVFSVPFMFFFWRSSSSGEESVLTSVGAHGVFLFITWVFWTAGAAAITAGLNGGLDCSRDDISYCGQQNALEAFAWITWILVTFALFIAIWRGISASRRGDGMRGSLV</sequence>
<evidence type="ECO:0000256" key="2">
    <source>
        <dbReference type="ARBA" id="ARBA00022692"/>
    </source>
</evidence>